<keyword evidence="3" id="KW-1185">Reference proteome</keyword>
<protein>
    <submittedName>
        <fullName evidence="2">Transposase</fullName>
    </submittedName>
</protein>
<dbReference type="SUPFAM" id="SSF143422">
    <property type="entry name" value="Transposase IS200-like"/>
    <property type="match status" value="1"/>
</dbReference>
<dbReference type="SMART" id="SM01321">
    <property type="entry name" value="Y1_Tnp"/>
    <property type="match status" value="1"/>
</dbReference>
<evidence type="ECO:0000259" key="1">
    <source>
        <dbReference type="SMART" id="SM01321"/>
    </source>
</evidence>
<dbReference type="InterPro" id="IPR002686">
    <property type="entry name" value="Transposase_17"/>
</dbReference>
<dbReference type="GO" id="GO:0043565">
    <property type="term" value="F:sequence-specific DNA binding"/>
    <property type="evidence" value="ECO:0007669"/>
    <property type="project" value="TreeGrafter"/>
</dbReference>
<dbReference type="PANTHER" id="PTHR36966:SF1">
    <property type="entry name" value="REP-ASSOCIATED TYROSINE TRANSPOSASE"/>
    <property type="match status" value="1"/>
</dbReference>
<dbReference type="RefSeq" id="WP_182460187.1">
    <property type="nucleotide sequence ID" value="NZ_CP059732.1"/>
</dbReference>
<dbReference type="AlphaFoldDB" id="A0A7G5GVK3"/>
<dbReference type="PANTHER" id="PTHR36966">
    <property type="entry name" value="REP-ASSOCIATED TYROSINE TRANSPOSASE"/>
    <property type="match status" value="1"/>
</dbReference>
<dbReference type="GO" id="GO:0004803">
    <property type="term" value="F:transposase activity"/>
    <property type="evidence" value="ECO:0007669"/>
    <property type="project" value="InterPro"/>
</dbReference>
<evidence type="ECO:0000313" key="2">
    <source>
        <dbReference type="EMBL" id="QMW02895.1"/>
    </source>
</evidence>
<feature type="domain" description="Transposase IS200-like" evidence="1">
    <location>
        <begin position="22"/>
        <end position="195"/>
    </location>
</feature>
<organism evidence="2 3">
    <name type="scientific">Spirosoma foliorum</name>
    <dbReference type="NCBI Taxonomy" id="2710596"/>
    <lineage>
        <taxon>Bacteria</taxon>
        <taxon>Pseudomonadati</taxon>
        <taxon>Bacteroidota</taxon>
        <taxon>Cytophagia</taxon>
        <taxon>Cytophagales</taxon>
        <taxon>Cytophagaceae</taxon>
        <taxon>Spirosoma</taxon>
    </lineage>
</organism>
<reference evidence="2 3" key="1">
    <citation type="submission" date="2020-07" db="EMBL/GenBank/DDBJ databases">
        <title>Spirosoma foliorum sp. nov., isolated from the leaves on the Nejang mountain Korea, Republic of.</title>
        <authorList>
            <person name="Ho H."/>
            <person name="Lee Y.-J."/>
            <person name="Nurcahyanto D.-A."/>
            <person name="Kim S.-G."/>
        </authorList>
    </citation>
    <scope>NUCLEOTIDE SEQUENCE [LARGE SCALE GENOMIC DNA]</scope>
    <source>
        <strain evidence="2 3">PL0136</strain>
    </source>
</reference>
<dbReference type="Proteomes" id="UP000515369">
    <property type="component" value="Chromosome"/>
</dbReference>
<proteinExistence type="predicted"/>
<gene>
    <name evidence="2" type="ORF">H3H32_34230</name>
</gene>
<dbReference type="KEGG" id="sfol:H3H32_34230"/>
<evidence type="ECO:0000313" key="3">
    <source>
        <dbReference type="Proteomes" id="UP000515369"/>
    </source>
</evidence>
<sequence>MNTYNPAIHHRRSIRLKGYDYSQAGLYFITICCQDRACLLGEIKNGELQLNDAGKMVEAQWLVLPTRFTHIDLHEFVVMPNHFHGILQITDVGAPLVVAQKHEEGNAEDMEGQPQGIAPTIAPTIASASTPTPERKTVGDMMDAFKSITTVEYIRGVKGMGWMPFNGKVWQRNYYEHIIRNEEAYQNISGYIRDNPSRWDNDKFYR</sequence>
<dbReference type="InterPro" id="IPR036515">
    <property type="entry name" value="Transposase_17_sf"/>
</dbReference>
<name>A0A7G5GVK3_9BACT</name>
<dbReference type="EMBL" id="CP059732">
    <property type="protein sequence ID" value="QMW02895.1"/>
    <property type="molecule type" value="Genomic_DNA"/>
</dbReference>
<accession>A0A7G5GVK3</accession>
<dbReference type="GO" id="GO:0006313">
    <property type="term" value="P:DNA transposition"/>
    <property type="evidence" value="ECO:0007669"/>
    <property type="project" value="InterPro"/>
</dbReference>
<dbReference type="InterPro" id="IPR052715">
    <property type="entry name" value="RAYT_transposase"/>
</dbReference>
<dbReference type="Gene3D" id="3.30.70.1290">
    <property type="entry name" value="Transposase IS200-like"/>
    <property type="match status" value="1"/>
</dbReference>